<accession>A0A1H4AZQ7</accession>
<dbReference type="AlphaFoldDB" id="A0A1H4AZQ7"/>
<reference evidence="1 2" key="1">
    <citation type="submission" date="2016-10" db="EMBL/GenBank/DDBJ databases">
        <authorList>
            <person name="de Groot N.N."/>
        </authorList>
    </citation>
    <scope>NUCLEOTIDE SEQUENCE [LARGE SCALE GENOMIC DNA]</scope>
    <source>
        <strain evidence="1 2">CCM7597</strain>
    </source>
</reference>
<dbReference type="STRING" id="571932.SAMN05421743_104256"/>
<dbReference type="InterPro" id="IPR014934">
    <property type="entry name" value="DUF1806"/>
</dbReference>
<keyword evidence="2" id="KW-1185">Reference proteome</keyword>
<dbReference type="Gene3D" id="2.70.180.10">
    <property type="entry name" value="Hypothetical protein YojF"/>
    <property type="match status" value="1"/>
</dbReference>
<dbReference type="RefSeq" id="WP_093043887.1">
    <property type="nucleotide sequence ID" value="NZ_FNQR01000004.1"/>
</dbReference>
<dbReference type="EMBL" id="FNQR01000004">
    <property type="protein sequence ID" value="SEA41340.1"/>
    <property type="molecule type" value="Genomic_DNA"/>
</dbReference>
<organism evidence="1 2">
    <name type="scientific">Thalassobacillus cyri</name>
    <dbReference type="NCBI Taxonomy" id="571932"/>
    <lineage>
        <taxon>Bacteria</taxon>
        <taxon>Bacillati</taxon>
        <taxon>Bacillota</taxon>
        <taxon>Bacilli</taxon>
        <taxon>Bacillales</taxon>
        <taxon>Bacillaceae</taxon>
        <taxon>Thalassobacillus</taxon>
    </lineage>
</organism>
<evidence type="ECO:0000313" key="1">
    <source>
        <dbReference type="EMBL" id="SEA41340.1"/>
    </source>
</evidence>
<evidence type="ECO:0008006" key="3">
    <source>
        <dbReference type="Google" id="ProtNLM"/>
    </source>
</evidence>
<name>A0A1H4AZQ7_9BACI</name>
<dbReference type="Proteomes" id="UP000198584">
    <property type="component" value="Unassembled WGS sequence"/>
</dbReference>
<protein>
    <recommendedName>
        <fullName evidence="3">DUF1806 domain-containing protein</fullName>
    </recommendedName>
</protein>
<proteinExistence type="predicted"/>
<dbReference type="InterPro" id="IPR036492">
    <property type="entry name" value="YojF_sf"/>
</dbReference>
<dbReference type="Pfam" id="PF08830">
    <property type="entry name" value="DUF1806"/>
    <property type="match status" value="1"/>
</dbReference>
<gene>
    <name evidence="1" type="ORF">SAMN05421743_104256</name>
</gene>
<sequence>MEAIIKEKVQQAIDQFADKDVYVHLETTNGAYASHFDENAYNVGAFIRNAKVKYEHGKIVGSGNAYRVGLKLDLGWVYAEGVTDYELDHQNRLLMAGHDREGRLMVALEISETPFSHESVEQS</sequence>
<dbReference type="SUPFAM" id="SSF89442">
    <property type="entry name" value="Hypothetical protein YojF"/>
    <property type="match status" value="1"/>
</dbReference>
<dbReference type="OrthoDB" id="2352913at2"/>
<evidence type="ECO:0000313" key="2">
    <source>
        <dbReference type="Proteomes" id="UP000198584"/>
    </source>
</evidence>